<organism evidence="4 5">
    <name type="scientific">Thermoactinomyces mirandus</name>
    <dbReference type="NCBI Taxonomy" id="2756294"/>
    <lineage>
        <taxon>Bacteria</taxon>
        <taxon>Bacillati</taxon>
        <taxon>Bacillota</taxon>
        <taxon>Bacilli</taxon>
        <taxon>Bacillales</taxon>
        <taxon>Thermoactinomycetaceae</taxon>
        <taxon>Thermoactinomyces</taxon>
    </lineage>
</organism>
<evidence type="ECO:0000313" key="4">
    <source>
        <dbReference type="EMBL" id="MBA4601447.1"/>
    </source>
</evidence>
<keyword evidence="5" id="KW-1185">Reference proteome</keyword>
<dbReference type="GO" id="GO:0043456">
    <property type="term" value="P:regulation of pentose-phosphate shunt"/>
    <property type="evidence" value="ECO:0007669"/>
    <property type="project" value="TreeGrafter"/>
</dbReference>
<dbReference type="GO" id="GO:0004331">
    <property type="term" value="F:fructose-2,6-bisphosphate 2-phosphatase activity"/>
    <property type="evidence" value="ECO:0007669"/>
    <property type="project" value="TreeGrafter"/>
</dbReference>
<dbReference type="GO" id="GO:0045820">
    <property type="term" value="P:negative regulation of glycolytic process"/>
    <property type="evidence" value="ECO:0007669"/>
    <property type="project" value="TreeGrafter"/>
</dbReference>
<proteinExistence type="predicted"/>
<dbReference type="PANTHER" id="PTHR46517:SF1">
    <property type="entry name" value="FRUCTOSE-2,6-BISPHOSPHATASE TIGAR"/>
    <property type="match status" value="1"/>
</dbReference>
<dbReference type="EMBL" id="JACEOL010000009">
    <property type="protein sequence ID" value="MBA4601447.1"/>
    <property type="molecule type" value="Genomic_DNA"/>
</dbReference>
<dbReference type="CDD" id="cd07067">
    <property type="entry name" value="HP_PGM_like"/>
    <property type="match status" value="1"/>
</dbReference>
<reference evidence="4 5" key="1">
    <citation type="submission" date="2020-07" db="EMBL/GenBank/DDBJ databases">
        <title>Thermoactinomyces phylogeny.</title>
        <authorList>
            <person name="Dunlap C."/>
        </authorList>
    </citation>
    <scope>NUCLEOTIDE SEQUENCE [LARGE SCALE GENOMIC DNA]</scope>
    <source>
        <strain evidence="4 5">AMNI-1</strain>
    </source>
</reference>
<comment type="caution">
    <text evidence="4">The sequence shown here is derived from an EMBL/GenBank/DDBJ whole genome shotgun (WGS) entry which is preliminary data.</text>
</comment>
<dbReference type="InterPro" id="IPR013078">
    <property type="entry name" value="His_Pase_superF_clade-1"/>
</dbReference>
<dbReference type="SUPFAM" id="SSF53254">
    <property type="entry name" value="Phosphoglycerate mutase-like"/>
    <property type="match status" value="1"/>
</dbReference>
<feature type="active site" description="Tele-phosphohistidine intermediate" evidence="2">
    <location>
        <position position="10"/>
    </location>
</feature>
<evidence type="ECO:0000256" key="3">
    <source>
        <dbReference type="PIRSR" id="PIRSR613078-2"/>
    </source>
</evidence>
<dbReference type="InterPro" id="IPR051695">
    <property type="entry name" value="Phosphoglycerate_Mutase"/>
</dbReference>
<dbReference type="Proteomes" id="UP000538292">
    <property type="component" value="Unassembled WGS sequence"/>
</dbReference>
<keyword evidence="1" id="KW-0378">Hydrolase</keyword>
<gene>
    <name evidence="4" type="ORF">H2C83_03750</name>
</gene>
<dbReference type="SMART" id="SM00855">
    <property type="entry name" value="PGAM"/>
    <property type="match status" value="1"/>
</dbReference>
<evidence type="ECO:0000256" key="1">
    <source>
        <dbReference type="ARBA" id="ARBA00022801"/>
    </source>
</evidence>
<dbReference type="RefSeq" id="WP_181737905.1">
    <property type="nucleotide sequence ID" value="NZ_JACEOL010000009.1"/>
</dbReference>
<dbReference type="Pfam" id="PF00300">
    <property type="entry name" value="His_Phos_1"/>
    <property type="match status" value="1"/>
</dbReference>
<feature type="binding site" evidence="3">
    <location>
        <begin position="9"/>
        <end position="16"/>
    </location>
    <ligand>
        <name>substrate</name>
    </ligand>
</feature>
<feature type="binding site" evidence="3">
    <location>
        <position position="59"/>
    </location>
    <ligand>
        <name>substrate</name>
    </ligand>
</feature>
<dbReference type="PANTHER" id="PTHR46517">
    <property type="entry name" value="FRUCTOSE-2,6-BISPHOSPHATASE TIGAR"/>
    <property type="match status" value="1"/>
</dbReference>
<feature type="active site" description="Proton donor/acceptor" evidence="2">
    <location>
        <position position="83"/>
    </location>
</feature>
<dbReference type="AlphaFoldDB" id="A0A7W2AQM4"/>
<evidence type="ECO:0000256" key="2">
    <source>
        <dbReference type="PIRSR" id="PIRSR613078-1"/>
    </source>
</evidence>
<accession>A0A7W2AQM4</accession>
<evidence type="ECO:0000313" key="5">
    <source>
        <dbReference type="Proteomes" id="UP000538292"/>
    </source>
</evidence>
<dbReference type="Gene3D" id="3.40.50.1240">
    <property type="entry name" value="Phosphoglycerate mutase-like"/>
    <property type="match status" value="1"/>
</dbReference>
<sequence>MNTRIFLIRHGETEWNKERRYQGHQNVPLSELGRKQAGQLAVQMQTVKFDAIYASDLWRARETARIIADKHQLPVNCSVDFRERYCGEWEGQTHEELVRKYPDWAIVNPVGGKYGIEPTGQVQKRFLRKCEALARQHLGGQIAIVAHGFCITVFLQAITMGEYGTKGEQLLNTSCTCLIYHEDGKWQIEKYNDVSHLK</sequence>
<dbReference type="PROSITE" id="PS00175">
    <property type="entry name" value="PG_MUTASE"/>
    <property type="match status" value="1"/>
</dbReference>
<protein>
    <submittedName>
        <fullName evidence="4">Histidine phosphatase family protein</fullName>
    </submittedName>
</protein>
<dbReference type="GO" id="GO:0005829">
    <property type="term" value="C:cytosol"/>
    <property type="evidence" value="ECO:0007669"/>
    <property type="project" value="TreeGrafter"/>
</dbReference>
<name>A0A7W2AQM4_9BACL</name>
<dbReference type="InterPro" id="IPR001345">
    <property type="entry name" value="PG/BPGM_mutase_AS"/>
</dbReference>
<dbReference type="InterPro" id="IPR029033">
    <property type="entry name" value="His_PPase_superfam"/>
</dbReference>